<comment type="caution">
    <text evidence="2">The sequence shown here is derived from an EMBL/GenBank/DDBJ whole genome shotgun (WGS) entry which is preliminary data.</text>
</comment>
<sequence length="498" mass="55315">MNLLEEMGPDKKSHAHNPDNESSRTEGSGCAEWGDDQHPWGPNDEYLSRPTARSSKPLFEKTSTGGQSGLFEGSRDQNLGGLESRLSSSNSVSVPGNVLDKSRNTNTGLKDASDASVQVGVEIEFLVALEMEHNVGPPRERPVNERYFIPLEQQKVTTKVDGIPARRYISQLLRDSGIPAVSDHDQRDEVLQAAACFEGPLNEEDEYAFWAVKCEPAGMVMGLDAEIFDYVGLELASRKLQANVQGFKEIRSVLHILRRHVLVATSTSCGVHVHVDAATLTLQQRKHFLCLYLLAEKELFSLTAPHRRRNNKWCGPIVEKTNLAEDAEDILKETGADDDEDGQPPSALKMNTMKALIQECTSTEDLQKALSMNKLPPFHRAALNLKEVGDQSYTFEFRHFQASLDPEVIEHFIRLCVALVKSAKGLGDAERPSFDEMYEAFDQIKEWRDLLTTIGLQGAISHWEALLGTYPAATEGTPSESSRIEEEARPSSFLPPLD</sequence>
<evidence type="ECO:0000256" key="1">
    <source>
        <dbReference type="SAM" id="MobiDB-lite"/>
    </source>
</evidence>
<feature type="compositionally biased region" description="Basic and acidic residues" evidence="1">
    <location>
        <begin position="8"/>
        <end position="24"/>
    </location>
</feature>
<dbReference type="PANTHER" id="PTHR36847:SF1">
    <property type="entry name" value="AMIDOLIGASE ENZYME"/>
    <property type="match status" value="1"/>
</dbReference>
<feature type="compositionally biased region" description="Low complexity" evidence="1">
    <location>
        <begin position="78"/>
        <end position="98"/>
    </location>
</feature>
<name>A0ABR1PPZ4_DIAER</name>
<evidence type="ECO:0000313" key="3">
    <source>
        <dbReference type="Proteomes" id="UP001430848"/>
    </source>
</evidence>
<dbReference type="EMBL" id="JAKNSF020000001">
    <property type="protein sequence ID" value="KAK7742588.1"/>
    <property type="molecule type" value="Genomic_DNA"/>
</dbReference>
<gene>
    <name evidence="2" type="ORF">SLS63_000152</name>
</gene>
<feature type="region of interest" description="Disordered" evidence="1">
    <location>
        <begin position="1"/>
        <end position="113"/>
    </location>
</feature>
<feature type="region of interest" description="Disordered" evidence="1">
    <location>
        <begin position="474"/>
        <end position="498"/>
    </location>
</feature>
<reference evidence="2 3" key="1">
    <citation type="submission" date="2024-02" db="EMBL/GenBank/DDBJ databases">
        <title>De novo assembly and annotation of 12 fungi associated with fruit tree decline syndrome in Ontario, Canada.</title>
        <authorList>
            <person name="Sulman M."/>
            <person name="Ellouze W."/>
            <person name="Ilyukhin E."/>
        </authorList>
    </citation>
    <scope>NUCLEOTIDE SEQUENCE [LARGE SCALE GENOMIC DNA]</scope>
    <source>
        <strain evidence="2 3">M169</strain>
    </source>
</reference>
<protein>
    <recommendedName>
        <fullName evidence="4">Amidoligase enzyme</fullName>
    </recommendedName>
</protein>
<dbReference type="PANTHER" id="PTHR36847">
    <property type="entry name" value="AMIDOLIGASE ENZYME"/>
    <property type="match status" value="1"/>
</dbReference>
<dbReference type="Pfam" id="PF12224">
    <property type="entry name" value="Amidoligase_2"/>
    <property type="match status" value="1"/>
</dbReference>
<proteinExistence type="predicted"/>
<dbReference type="InterPro" id="IPR022025">
    <property type="entry name" value="Amidoligase_2"/>
</dbReference>
<organism evidence="2 3">
    <name type="scientific">Diaporthe eres</name>
    <name type="common">Phomopsis oblonga</name>
    <dbReference type="NCBI Taxonomy" id="83184"/>
    <lineage>
        <taxon>Eukaryota</taxon>
        <taxon>Fungi</taxon>
        <taxon>Dikarya</taxon>
        <taxon>Ascomycota</taxon>
        <taxon>Pezizomycotina</taxon>
        <taxon>Sordariomycetes</taxon>
        <taxon>Sordariomycetidae</taxon>
        <taxon>Diaporthales</taxon>
        <taxon>Diaporthaceae</taxon>
        <taxon>Diaporthe</taxon>
        <taxon>Diaporthe eres species complex</taxon>
    </lineage>
</organism>
<evidence type="ECO:0008006" key="4">
    <source>
        <dbReference type="Google" id="ProtNLM"/>
    </source>
</evidence>
<evidence type="ECO:0000313" key="2">
    <source>
        <dbReference type="EMBL" id="KAK7742588.1"/>
    </source>
</evidence>
<accession>A0ABR1PPZ4</accession>
<dbReference type="Proteomes" id="UP001430848">
    <property type="component" value="Unassembled WGS sequence"/>
</dbReference>
<keyword evidence="3" id="KW-1185">Reference proteome</keyword>